<dbReference type="InterPro" id="IPR003764">
    <property type="entry name" value="GlcNAc_6-P_deAcase"/>
</dbReference>
<dbReference type="PANTHER" id="PTHR11113:SF14">
    <property type="entry name" value="N-ACETYLGLUCOSAMINE-6-PHOSPHATE DEACETYLASE"/>
    <property type="match status" value="1"/>
</dbReference>
<evidence type="ECO:0000256" key="1">
    <source>
        <dbReference type="ARBA" id="ARBA00010716"/>
    </source>
</evidence>
<evidence type="ECO:0000259" key="6">
    <source>
        <dbReference type="Pfam" id="PF01979"/>
    </source>
</evidence>
<comment type="caution">
    <text evidence="7">The sequence shown here is derived from an EMBL/GenBank/DDBJ whole genome shotgun (WGS) entry which is preliminary data.</text>
</comment>
<keyword evidence="3 5" id="KW-0378">Hydrolase</keyword>
<name>A0ABU5FA33_9BACT</name>
<dbReference type="PIRSF" id="PIRSF038994">
    <property type="entry name" value="NagA"/>
    <property type="match status" value="1"/>
</dbReference>
<dbReference type="Proteomes" id="UP001272242">
    <property type="component" value="Unassembled WGS sequence"/>
</dbReference>
<keyword evidence="8" id="KW-1185">Reference proteome</keyword>
<evidence type="ECO:0000313" key="8">
    <source>
        <dbReference type="Proteomes" id="UP001272242"/>
    </source>
</evidence>
<feature type="domain" description="Amidohydrolase-related" evidence="6">
    <location>
        <begin position="49"/>
        <end position="389"/>
    </location>
</feature>
<evidence type="ECO:0000313" key="7">
    <source>
        <dbReference type="EMBL" id="MDY3563637.1"/>
    </source>
</evidence>
<dbReference type="Pfam" id="PF01979">
    <property type="entry name" value="Amidohydro_1"/>
    <property type="match status" value="1"/>
</dbReference>
<gene>
    <name evidence="7" type="ORF">R5W23_005253</name>
</gene>
<dbReference type="Gene3D" id="2.30.40.10">
    <property type="entry name" value="Urease, subunit C, domain 1"/>
    <property type="match status" value="1"/>
</dbReference>
<keyword evidence="2" id="KW-0479">Metal-binding</keyword>
<evidence type="ECO:0000256" key="4">
    <source>
        <dbReference type="ARBA" id="ARBA00023277"/>
    </source>
</evidence>
<comment type="similarity">
    <text evidence="1 5">Belongs to the metallo-dependent hydrolases superfamily. NagA family.</text>
</comment>
<organism evidence="7 8">
    <name type="scientific">Gemmata algarum</name>
    <dbReference type="NCBI Taxonomy" id="2975278"/>
    <lineage>
        <taxon>Bacteria</taxon>
        <taxon>Pseudomonadati</taxon>
        <taxon>Planctomycetota</taxon>
        <taxon>Planctomycetia</taxon>
        <taxon>Gemmatales</taxon>
        <taxon>Gemmataceae</taxon>
        <taxon>Gemmata</taxon>
    </lineage>
</organism>
<dbReference type="CDD" id="cd00854">
    <property type="entry name" value="NagA"/>
    <property type="match status" value="1"/>
</dbReference>
<keyword evidence="4 5" id="KW-0119">Carbohydrate metabolism</keyword>
<accession>A0ABU5FA33</accession>
<evidence type="ECO:0000256" key="5">
    <source>
        <dbReference type="PIRNR" id="PIRNR038994"/>
    </source>
</evidence>
<dbReference type="Gene3D" id="3.20.20.140">
    <property type="entry name" value="Metal-dependent hydrolases"/>
    <property type="match status" value="1"/>
</dbReference>
<dbReference type="SUPFAM" id="SSF51338">
    <property type="entry name" value="Composite domain of metallo-dependent hydrolases"/>
    <property type="match status" value="1"/>
</dbReference>
<sequence>MAVTVFSNATLVLPDRVWPGATLAVTDGRISEIDQDLHVVDAIDLGGMYLAPGFVELHVHGGAGADFMDGTAEAFRTVCRCHARHGTTSLTPTSTVATGPQYDTFLNLCDQLYGDVPGGARIVGSHFYGPYFARPARGCHPDQEFLVPNADNADRFTKLAAKMPLVVTVAPEIENAEWLVRTYAPRGVKFNAGHSHGTFSQVEAAVSWGVTHVDHLFCAMSDRARLRQTQAFPMRAGVLEATLYFDQLTTEVIADGKHLAPELLRLAYKAKGADRLALVTDSMRAVDMPDGEYWFGAEGSGERVRKKDGVGVTLDGTALASCVMGVDHCLRTMHFAAGVPLVEAVRMASLTPARILGLEAEIGSLEVGKRADLVVLDHELNVRQVYVGGAPIGGI</sequence>
<dbReference type="SUPFAM" id="SSF51556">
    <property type="entry name" value="Metallo-dependent hydrolases"/>
    <property type="match status" value="1"/>
</dbReference>
<proteinExistence type="inferred from homology"/>
<evidence type="ECO:0000256" key="2">
    <source>
        <dbReference type="ARBA" id="ARBA00022723"/>
    </source>
</evidence>
<protein>
    <submittedName>
        <fullName evidence="7">N-acetylglucosamine-6-phosphate deacetylase</fullName>
    </submittedName>
</protein>
<dbReference type="EMBL" id="JAXBLV010000244">
    <property type="protein sequence ID" value="MDY3563637.1"/>
    <property type="molecule type" value="Genomic_DNA"/>
</dbReference>
<reference evidence="8" key="1">
    <citation type="journal article" date="2023" name="Mar. Drugs">
        <title>Gemmata algarum, a Novel Planctomycete Isolated from an Algal Mat, Displays Antimicrobial Activity.</title>
        <authorList>
            <person name="Kumar G."/>
            <person name="Kallscheuer N."/>
            <person name="Kashif M."/>
            <person name="Ahamad S."/>
            <person name="Jagadeeshwari U."/>
            <person name="Pannikurungottu S."/>
            <person name="Haufschild T."/>
            <person name="Kabuu M."/>
            <person name="Sasikala C."/>
            <person name="Jogler C."/>
            <person name="Ramana C."/>
        </authorList>
    </citation>
    <scope>NUCLEOTIDE SEQUENCE [LARGE SCALE GENOMIC DNA]</scope>
    <source>
        <strain evidence="8">JC673</strain>
    </source>
</reference>
<evidence type="ECO:0000256" key="3">
    <source>
        <dbReference type="ARBA" id="ARBA00022801"/>
    </source>
</evidence>
<dbReference type="InterPro" id="IPR032466">
    <property type="entry name" value="Metal_Hydrolase"/>
</dbReference>
<dbReference type="InterPro" id="IPR011059">
    <property type="entry name" value="Metal-dep_hydrolase_composite"/>
</dbReference>
<dbReference type="PANTHER" id="PTHR11113">
    <property type="entry name" value="N-ACETYLGLUCOSAMINE-6-PHOSPHATE DEACETYLASE"/>
    <property type="match status" value="1"/>
</dbReference>
<dbReference type="InterPro" id="IPR006680">
    <property type="entry name" value="Amidohydro-rel"/>
</dbReference>
<dbReference type="RefSeq" id="WP_320689801.1">
    <property type="nucleotide sequence ID" value="NZ_JAXBLV010000244.1"/>
</dbReference>